<organism evidence="1 2">
    <name type="scientific">Ancylostoma ceylanicum</name>
    <dbReference type="NCBI Taxonomy" id="53326"/>
    <lineage>
        <taxon>Eukaryota</taxon>
        <taxon>Metazoa</taxon>
        <taxon>Ecdysozoa</taxon>
        <taxon>Nematoda</taxon>
        <taxon>Chromadorea</taxon>
        <taxon>Rhabditida</taxon>
        <taxon>Rhabditina</taxon>
        <taxon>Rhabditomorpha</taxon>
        <taxon>Strongyloidea</taxon>
        <taxon>Ancylostomatidae</taxon>
        <taxon>Ancylostomatinae</taxon>
        <taxon>Ancylostoma</taxon>
    </lineage>
</organism>
<dbReference type="AlphaFoldDB" id="A0A016TZQ0"/>
<gene>
    <name evidence="1" type="primary">Acey_s0068.g158</name>
    <name evidence="1" type="ORF">Y032_0068g158</name>
</gene>
<protein>
    <submittedName>
        <fullName evidence="1">Uncharacterized protein</fullName>
    </submittedName>
</protein>
<proteinExistence type="predicted"/>
<dbReference type="Proteomes" id="UP000024635">
    <property type="component" value="Unassembled WGS sequence"/>
</dbReference>
<dbReference type="EMBL" id="JARK01001404">
    <property type="protein sequence ID" value="EYC07838.1"/>
    <property type="molecule type" value="Genomic_DNA"/>
</dbReference>
<reference evidence="2" key="1">
    <citation type="journal article" date="2015" name="Nat. Genet.">
        <title>The genome and transcriptome of the zoonotic hookworm Ancylostoma ceylanicum identify infection-specific gene families.</title>
        <authorList>
            <person name="Schwarz E.M."/>
            <person name="Hu Y."/>
            <person name="Antoshechkin I."/>
            <person name="Miller M.M."/>
            <person name="Sternberg P.W."/>
            <person name="Aroian R.V."/>
        </authorList>
    </citation>
    <scope>NUCLEOTIDE SEQUENCE</scope>
    <source>
        <strain evidence="2">HY135</strain>
    </source>
</reference>
<evidence type="ECO:0000313" key="2">
    <source>
        <dbReference type="Proteomes" id="UP000024635"/>
    </source>
</evidence>
<keyword evidence="2" id="KW-1185">Reference proteome</keyword>
<accession>A0A016TZQ0</accession>
<sequence>MAASSTSLLQTEIFPLLGLREYCGSQPPTVIVSQYSKEICGERMNPVSLVCYALGRIEIRKAFFAVFRDKNSQKLTLVLIRKPYYDMYSFHGSGDTTARSGSPRSKRVPFNGPQNLLSPSVTLTFKIGEAKIYGSPTP</sequence>
<evidence type="ECO:0000313" key="1">
    <source>
        <dbReference type="EMBL" id="EYC07838.1"/>
    </source>
</evidence>
<name>A0A016TZQ0_9BILA</name>
<comment type="caution">
    <text evidence="1">The sequence shown here is derived from an EMBL/GenBank/DDBJ whole genome shotgun (WGS) entry which is preliminary data.</text>
</comment>